<dbReference type="Pfam" id="PF13966">
    <property type="entry name" value="zf-RVT"/>
    <property type="match status" value="1"/>
</dbReference>
<evidence type="ECO:0000259" key="1">
    <source>
        <dbReference type="Pfam" id="PF13966"/>
    </source>
</evidence>
<proteinExistence type="predicted"/>
<dbReference type="EMBL" id="JARKNE010000011">
    <property type="protein sequence ID" value="KAK5785222.1"/>
    <property type="molecule type" value="Genomic_DNA"/>
</dbReference>
<evidence type="ECO:0000313" key="2">
    <source>
        <dbReference type="EMBL" id="KAK5785222.1"/>
    </source>
</evidence>
<dbReference type="InterPro" id="IPR026960">
    <property type="entry name" value="RVT-Znf"/>
</dbReference>
<feature type="domain" description="Reverse transcriptase zinc-binding" evidence="1">
    <location>
        <begin position="51"/>
        <end position="147"/>
    </location>
</feature>
<name>A0ABR0N4F3_GOSAR</name>
<keyword evidence="3" id="KW-1185">Reference proteome</keyword>
<comment type="caution">
    <text evidence="2">The sequence shown here is derived from an EMBL/GenBank/DDBJ whole genome shotgun (WGS) entry which is preliminary data.</text>
</comment>
<dbReference type="Proteomes" id="UP001358586">
    <property type="component" value="Chromosome 11"/>
</dbReference>
<organism evidence="2 3">
    <name type="scientific">Gossypium arboreum</name>
    <name type="common">Tree cotton</name>
    <name type="synonym">Gossypium nanking</name>
    <dbReference type="NCBI Taxonomy" id="29729"/>
    <lineage>
        <taxon>Eukaryota</taxon>
        <taxon>Viridiplantae</taxon>
        <taxon>Streptophyta</taxon>
        <taxon>Embryophyta</taxon>
        <taxon>Tracheophyta</taxon>
        <taxon>Spermatophyta</taxon>
        <taxon>Magnoliopsida</taxon>
        <taxon>eudicotyledons</taxon>
        <taxon>Gunneridae</taxon>
        <taxon>Pentapetalae</taxon>
        <taxon>rosids</taxon>
        <taxon>malvids</taxon>
        <taxon>Malvales</taxon>
        <taxon>Malvaceae</taxon>
        <taxon>Malvoideae</taxon>
        <taxon>Gossypium</taxon>
    </lineage>
</organism>
<evidence type="ECO:0000313" key="3">
    <source>
        <dbReference type="Proteomes" id="UP001358586"/>
    </source>
</evidence>
<sequence>MDGWGLRYLLMEEVLSSLFDDDQMNRILSIPLACHRTHDTLVWKHEATGEYSIKSGYHVLITEQLQSNDSNFMTTAKYKEFYQQLWDLHILAKIKIHMWRLFINYVPHYTNLVQCRLFVQVECPLCNVAPEDSNHLMWNYGVLHQLWAFLNIRFPMNGNTSRCKDRFVNNFLAADNKTRQDLIGFIQGYIQEISLCQMKLTVSSNTTVHHLWRPPETGWRRLSPSFWNLDPPESVRMVLAANRRAWVQRS</sequence>
<accession>A0ABR0N4F3</accession>
<reference evidence="2 3" key="1">
    <citation type="submission" date="2023-03" db="EMBL/GenBank/DDBJ databases">
        <title>WGS of Gossypium arboreum.</title>
        <authorList>
            <person name="Yu D."/>
        </authorList>
    </citation>
    <scope>NUCLEOTIDE SEQUENCE [LARGE SCALE GENOMIC DNA]</scope>
    <source>
        <tissue evidence="2">Leaf</tissue>
    </source>
</reference>
<protein>
    <recommendedName>
        <fullName evidence="1">Reverse transcriptase zinc-binding domain-containing protein</fullName>
    </recommendedName>
</protein>
<gene>
    <name evidence="2" type="ORF">PVK06_039785</name>
</gene>